<dbReference type="InterPro" id="IPR010994">
    <property type="entry name" value="RuvA_2-like"/>
</dbReference>
<dbReference type="CDD" id="cd05685">
    <property type="entry name" value="S1_Tex"/>
    <property type="match status" value="1"/>
</dbReference>
<evidence type="ECO:0000313" key="5">
    <source>
        <dbReference type="Proteomes" id="UP000007383"/>
    </source>
</evidence>
<protein>
    <submittedName>
        <fullName evidence="4">Transcriptional accessory protein</fullName>
    </submittedName>
</protein>
<dbReference type="InterPro" id="IPR050437">
    <property type="entry name" value="Ribos_protein_bS1-like"/>
</dbReference>
<dbReference type="GO" id="GO:0006281">
    <property type="term" value="P:DNA repair"/>
    <property type="evidence" value="ECO:0007669"/>
    <property type="project" value="UniProtKB-KW"/>
</dbReference>
<dbReference type="Pfam" id="PF17674">
    <property type="entry name" value="HHH_9"/>
    <property type="match status" value="1"/>
</dbReference>
<dbReference type="GO" id="GO:0006412">
    <property type="term" value="P:translation"/>
    <property type="evidence" value="ECO:0007669"/>
    <property type="project" value="TreeGrafter"/>
</dbReference>
<dbReference type="InterPro" id="IPR003583">
    <property type="entry name" value="Hlx-hairpin-Hlx_DNA-bd_motif"/>
</dbReference>
<keyword evidence="5" id="KW-1185">Reference proteome</keyword>
<dbReference type="InterPro" id="IPR044146">
    <property type="entry name" value="S1_Tex"/>
</dbReference>
<dbReference type="PANTHER" id="PTHR10724:SF10">
    <property type="entry name" value="S1 RNA-BINDING DOMAIN-CONTAINING PROTEIN 1"/>
    <property type="match status" value="1"/>
</dbReference>
<evidence type="ECO:0000259" key="3">
    <source>
        <dbReference type="PROSITE" id="PS50126"/>
    </source>
</evidence>
<dbReference type="OrthoDB" id="9804714at2"/>
<dbReference type="InterPro" id="IPR006641">
    <property type="entry name" value="YqgF/RNaseH-like_dom"/>
</dbReference>
<dbReference type="eggNOG" id="COG2183">
    <property type="taxonomic scope" value="Bacteria"/>
</dbReference>
<dbReference type="InterPro" id="IPR023323">
    <property type="entry name" value="Tex-like_dom_sf"/>
</dbReference>
<dbReference type="KEGG" id="sfc:Spiaf_1756"/>
<dbReference type="SMART" id="SM00278">
    <property type="entry name" value="HhH1"/>
    <property type="match status" value="2"/>
</dbReference>
<dbReference type="GO" id="GO:0005737">
    <property type="term" value="C:cytoplasm"/>
    <property type="evidence" value="ECO:0007669"/>
    <property type="project" value="UniProtKB-ARBA"/>
</dbReference>
<dbReference type="InterPro" id="IPR012337">
    <property type="entry name" value="RNaseH-like_sf"/>
</dbReference>
<evidence type="ECO:0000256" key="1">
    <source>
        <dbReference type="ARBA" id="ARBA00022763"/>
    </source>
</evidence>
<dbReference type="Pfam" id="PF09371">
    <property type="entry name" value="Tex_N"/>
    <property type="match status" value="1"/>
</dbReference>
<dbReference type="SMART" id="SM00732">
    <property type="entry name" value="YqgFc"/>
    <property type="match status" value="1"/>
</dbReference>
<dbReference type="PANTHER" id="PTHR10724">
    <property type="entry name" value="30S RIBOSOMAL PROTEIN S1"/>
    <property type="match status" value="1"/>
</dbReference>
<dbReference type="Gene3D" id="1.10.3500.10">
    <property type="entry name" value="Tex N-terminal region-like"/>
    <property type="match status" value="1"/>
</dbReference>
<evidence type="ECO:0000313" key="4">
    <source>
        <dbReference type="EMBL" id="AFG37813.1"/>
    </source>
</evidence>
<dbReference type="GO" id="GO:0003735">
    <property type="term" value="F:structural constituent of ribosome"/>
    <property type="evidence" value="ECO:0007669"/>
    <property type="project" value="TreeGrafter"/>
</dbReference>
<proteinExistence type="predicted"/>
<dbReference type="SUPFAM" id="SSF50249">
    <property type="entry name" value="Nucleic acid-binding proteins"/>
    <property type="match status" value="1"/>
</dbReference>
<dbReference type="EMBL" id="CP003282">
    <property type="protein sequence ID" value="AFG37813.1"/>
    <property type="molecule type" value="Genomic_DNA"/>
</dbReference>
<keyword evidence="2" id="KW-0234">DNA repair</keyword>
<dbReference type="SMART" id="SM00316">
    <property type="entry name" value="S1"/>
    <property type="match status" value="1"/>
</dbReference>
<dbReference type="PROSITE" id="PS50126">
    <property type="entry name" value="S1"/>
    <property type="match status" value="1"/>
</dbReference>
<dbReference type="InterPro" id="IPR003029">
    <property type="entry name" value="S1_domain"/>
</dbReference>
<organism evidence="4 5">
    <name type="scientific">Spirochaeta africana (strain ATCC 700263 / DSM 8902 / Z-7692)</name>
    <dbReference type="NCBI Taxonomy" id="889378"/>
    <lineage>
        <taxon>Bacteria</taxon>
        <taxon>Pseudomonadati</taxon>
        <taxon>Spirochaetota</taxon>
        <taxon>Spirochaetia</taxon>
        <taxon>Spirochaetales</taxon>
        <taxon>Spirochaetaceae</taxon>
        <taxon>Spirochaeta</taxon>
    </lineage>
</organism>
<dbReference type="InterPro" id="IPR018974">
    <property type="entry name" value="Tex-like_N"/>
</dbReference>
<keyword evidence="1" id="KW-0227">DNA damage</keyword>
<dbReference type="GO" id="GO:0003729">
    <property type="term" value="F:mRNA binding"/>
    <property type="evidence" value="ECO:0007669"/>
    <property type="project" value="TreeGrafter"/>
</dbReference>
<dbReference type="Proteomes" id="UP000007383">
    <property type="component" value="Chromosome"/>
</dbReference>
<feature type="domain" description="S1 motif" evidence="3">
    <location>
        <begin position="649"/>
        <end position="718"/>
    </location>
</feature>
<dbReference type="SUPFAM" id="SSF47781">
    <property type="entry name" value="RuvA domain 2-like"/>
    <property type="match status" value="2"/>
</dbReference>
<dbReference type="InterPro" id="IPR012340">
    <property type="entry name" value="NA-bd_OB-fold"/>
</dbReference>
<dbReference type="Pfam" id="PF00575">
    <property type="entry name" value="S1"/>
    <property type="match status" value="1"/>
</dbReference>
<dbReference type="Gene3D" id="1.10.150.310">
    <property type="entry name" value="Tex RuvX-like domain-like"/>
    <property type="match status" value="1"/>
</dbReference>
<dbReference type="Pfam" id="PF16921">
    <property type="entry name" value="Tex_YqgF"/>
    <property type="match status" value="1"/>
</dbReference>
<dbReference type="GO" id="GO:0003677">
    <property type="term" value="F:DNA binding"/>
    <property type="evidence" value="ECO:0007669"/>
    <property type="project" value="InterPro"/>
</dbReference>
<dbReference type="FunFam" id="1.10.10.650:FF:000001">
    <property type="entry name" value="S1 RNA-binding domain 1"/>
    <property type="match status" value="1"/>
</dbReference>
<dbReference type="STRING" id="889378.Spiaf_1756"/>
<dbReference type="InterPro" id="IPR023319">
    <property type="entry name" value="Tex-like_HTH_dom_sf"/>
</dbReference>
<gene>
    <name evidence="4" type="ordered locus">Spiaf_1756</name>
</gene>
<dbReference type="InterPro" id="IPR055179">
    <property type="entry name" value="Tex-like_central_region"/>
</dbReference>
<dbReference type="PATRIC" id="fig|889378.3.peg.1743"/>
<dbReference type="FunFam" id="2.40.50.140:FF:000051">
    <property type="entry name" value="RNA-binding transcriptional accessory protein"/>
    <property type="match status" value="1"/>
</dbReference>
<dbReference type="FunFam" id="3.30.420.140:FF:000001">
    <property type="entry name" value="RNA-binding transcriptional accessory protein"/>
    <property type="match status" value="1"/>
</dbReference>
<dbReference type="Gene3D" id="2.40.50.140">
    <property type="entry name" value="Nucleic acid-binding proteins"/>
    <property type="match status" value="1"/>
</dbReference>
<name>H9UJX0_SPIAZ</name>
<dbReference type="InterPro" id="IPR032639">
    <property type="entry name" value="Tex_YqgF"/>
</dbReference>
<dbReference type="InterPro" id="IPR037027">
    <property type="entry name" value="YqgF/RNaseH-like_dom_sf"/>
</dbReference>
<dbReference type="Gene3D" id="3.30.420.140">
    <property type="entry name" value="YqgF/RNase H-like domain"/>
    <property type="match status" value="1"/>
</dbReference>
<dbReference type="Gene3D" id="1.10.10.650">
    <property type="entry name" value="RuvA domain 2-like"/>
    <property type="match status" value="1"/>
</dbReference>
<dbReference type="RefSeq" id="WP_014455796.1">
    <property type="nucleotide sequence ID" value="NC_017098.1"/>
</dbReference>
<dbReference type="Pfam" id="PF22706">
    <property type="entry name" value="Tex_central_region"/>
    <property type="match status" value="1"/>
</dbReference>
<dbReference type="SUPFAM" id="SSF53098">
    <property type="entry name" value="Ribonuclease H-like"/>
    <property type="match status" value="1"/>
</dbReference>
<reference evidence="5" key="1">
    <citation type="journal article" date="2013" name="Stand. Genomic Sci.">
        <title>Complete genome sequence of the halophilic bacterium Spirochaeta africana type strain (Z-7692(T)) from the alkaline Lake Magadi in the East African Rift.</title>
        <authorList>
            <person name="Liolos K."/>
            <person name="Abt B."/>
            <person name="Scheuner C."/>
            <person name="Teshima H."/>
            <person name="Held B."/>
            <person name="Lapidus A."/>
            <person name="Nolan M."/>
            <person name="Lucas S."/>
            <person name="Deshpande S."/>
            <person name="Cheng J.F."/>
            <person name="Tapia R."/>
            <person name="Goodwin L.A."/>
            <person name="Pitluck S."/>
            <person name="Pagani I."/>
            <person name="Ivanova N."/>
            <person name="Mavromatis K."/>
            <person name="Mikhailova N."/>
            <person name="Huntemann M."/>
            <person name="Pati A."/>
            <person name="Chen A."/>
            <person name="Palaniappan K."/>
            <person name="Land M."/>
            <person name="Rohde M."/>
            <person name="Tindall B.J."/>
            <person name="Detter J.C."/>
            <person name="Goker M."/>
            <person name="Bristow J."/>
            <person name="Eisen J.A."/>
            <person name="Markowitz V."/>
            <person name="Hugenholtz P."/>
            <person name="Woyke T."/>
            <person name="Klenk H.P."/>
            <person name="Kyrpides N.C."/>
        </authorList>
    </citation>
    <scope>NUCLEOTIDE SEQUENCE</scope>
    <source>
        <strain evidence="5">ATCC 700263 / DSM 8902 / Z-7692</strain>
    </source>
</reference>
<dbReference type="HOGENOM" id="CLU_009833_0_2_12"/>
<dbReference type="AlphaFoldDB" id="H9UJX0"/>
<dbReference type="Pfam" id="PF12836">
    <property type="entry name" value="HHH_3"/>
    <property type="match status" value="1"/>
</dbReference>
<sequence length="722" mass="79000">MATAKKILDRVARETGIAASQVAATAVLLDEGATVPFIARYRKERTGGLEDVQIIAIRDWIQRLTELEDRRTVVLDSIRDQEKLTPELEAQIMAAESMAVLEDIYLPYRPKRRTRATIARERGLEPLAEQIYAQGSGDPQQWAEAFVNPELEVPDPEAALQGAADIIAERISEDAGVRASLRMLFSEKARLCSVPAKGQDPEKLKKDSKFADWLDWDEQAEQAPSHRILALLRGRSEGVLSIHALPPEDMALERLQQRVVRGNTPAARFVAGAAEDAYGRLLRPSLENELLGQLKLRADEAAVGVFTENLRELLMAAPFGRRPVLALDPGLRTGCKLVCLDAQGALVHNTTIFPLPPRKQIAESSRTLIELCDRYAIAAIAVGNGTGGREAADFVRSLGLQNSDGMPIPVEMVNESGASIYSASQTAREEFPDHDVTVRGAVSIGRRLQDPMSELIKIDPKSIGVGQYQHDVDQKLLKTGLDDVVVGCVNAVGVELNMAGRELLRAVSGISDKLARNIVDYRAEHGALGSRAELKKVSGLGPKAFEQCAGFLRISGAKNPLDASAVHPESYSIVKQMAADLGCSVRDLMQDAGLRKRIELKRYLSDSVGMPTLKDILAELEKPGRDPREGFEEFRFADGVNQISDLREHMLLPGVVTNVTAFGAFVDIGVHQDGLVHISRLADEFVRDPAQVVKVGQKVQVTVLDVDTARKRISLSMRPSDR</sequence>
<accession>H9UJX0</accession>
<evidence type="ECO:0000256" key="2">
    <source>
        <dbReference type="ARBA" id="ARBA00023204"/>
    </source>
</evidence>
<dbReference type="SUPFAM" id="SSF158832">
    <property type="entry name" value="Tex N-terminal region-like"/>
    <property type="match status" value="1"/>
</dbReference>
<dbReference type="FunFam" id="1.10.150.310:FF:000001">
    <property type="entry name" value="RNA-binding transcriptional accessory protein"/>
    <property type="match status" value="1"/>
</dbReference>
<dbReference type="InterPro" id="IPR041692">
    <property type="entry name" value="HHH_9"/>
</dbReference>